<proteinExistence type="predicted"/>
<dbReference type="CDD" id="cd00090">
    <property type="entry name" value="HTH_ARSR"/>
    <property type="match status" value="1"/>
</dbReference>
<dbReference type="EMBL" id="FWPT01000002">
    <property type="protein sequence ID" value="SMA39567.1"/>
    <property type="molecule type" value="Genomic_DNA"/>
</dbReference>
<keyword evidence="1" id="KW-0805">Transcription regulation</keyword>
<evidence type="ECO:0000259" key="4">
    <source>
        <dbReference type="PROSITE" id="PS51077"/>
    </source>
</evidence>
<dbReference type="RefSeq" id="WP_087107607.1">
    <property type="nucleotide sequence ID" value="NZ_CBCSCN010000001.1"/>
</dbReference>
<evidence type="ECO:0000313" key="7">
    <source>
        <dbReference type="Proteomes" id="UP000196573"/>
    </source>
</evidence>
<dbReference type="InterPro" id="IPR014757">
    <property type="entry name" value="Tscrpt_reg_IclR_C"/>
</dbReference>
<sequence>MDNSSLVSAVVRLFSILEKMSDDGEIGVSDLAQELELPKATVHRFVKTLENLGYVRQFPESEHYTLTMKLFELSSRVTESLDLVSIADPYMRGLADLTGETVHLAVFDEASIVYLHKIPSRHALQLVSRVGRRAPLHCTAIGKAIVSSWSDHQMRDLLKAIEFQRFTEHTITTPEGWRQELDTVRARSYAIDDQEHELSVRCFAVPVFDQTNKSVAGISISIPVFRINEELMPEVISQLCKAGECVSREMGCSLDFGSSCKEL</sequence>
<dbReference type="InterPro" id="IPR011991">
    <property type="entry name" value="ArsR-like_HTH"/>
</dbReference>
<keyword evidence="3" id="KW-0804">Transcription</keyword>
<accession>A0A1X7AGA1</accession>
<dbReference type="InterPro" id="IPR036390">
    <property type="entry name" value="WH_DNA-bd_sf"/>
</dbReference>
<dbReference type="GO" id="GO:0003677">
    <property type="term" value="F:DNA binding"/>
    <property type="evidence" value="ECO:0007669"/>
    <property type="project" value="UniProtKB-KW"/>
</dbReference>
<feature type="domain" description="IclR-ED" evidence="5">
    <location>
        <begin position="69"/>
        <end position="252"/>
    </location>
</feature>
<evidence type="ECO:0000256" key="3">
    <source>
        <dbReference type="ARBA" id="ARBA00023163"/>
    </source>
</evidence>
<dbReference type="InterPro" id="IPR029016">
    <property type="entry name" value="GAF-like_dom_sf"/>
</dbReference>
<dbReference type="InterPro" id="IPR036388">
    <property type="entry name" value="WH-like_DNA-bd_sf"/>
</dbReference>
<organism evidence="6 7">
    <name type="scientific">Parendozoicomonas haliclonae</name>
    <dbReference type="NCBI Taxonomy" id="1960125"/>
    <lineage>
        <taxon>Bacteria</taxon>
        <taxon>Pseudomonadati</taxon>
        <taxon>Pseudomonadota</taxon>
        <taxon>Gammaproteobacteria</taxon>
        <taxon>Oceanospirillales</taxon>
        <taxon>Endozoicomonadaceae</taxon>
        <taxon>Parendozoicomonas</taxon>
    </lineage>
</organism>
<dbReference type="Pfam" id="PF01614">
    <property type="entry name" value="IclR_C"/>
    <property type="match status" value="1"/>
</dbReference>
<dbReference type="Gene3D" id="3.30.450.40">
    <property type="match status" value="1"/>
</dbReference>
<dbReference type="SUPFAM" id="SSF55781">
    <property type="entry name" value="GAF domain-like"/>
    <property type="match status" value="1"/>
</dbReference>
<dbReference type="SUPFAM" id="SSF46785">
    <property type="entry name" value="Winged helix' DNA-binding domain"/>
    <property type="match status" value="1"/>
</dbReference>
<feature type="domain" description="HTH iclR-type" evidence="4">
    <location>
        <begin position="7"/>
        <end position="68"/>
    </location>
</feature>
<dbReference type="Pfam" id="PF09339">
    <property type="entry name" value="HTH_IclR"/>
    <property type="match status" value="1"/>
</dbReference>
<gene>
    <name evidence="6" type="primary">kdgR_2</name>
    <name evidence="6" type="ORF">EHSB41UT_01060</name>
</gene>
<keyword evidence="2" id="KW-0238">DNA-binding</keyword>
<dbReference type="PROSITE" id="PS51078">
    <property type="entry name" value="ICLR_ED"/>
    <property type="match status" value="1"/>
</dbReference>
<dbReference type="GO" id="GO:0003700">
    <property type="term" value="F:DNA-binding transcription factor activity"/>
    <property type="evidence" value="ECO:0007669"/>
    <property type="project" value="TreeGrafter"/>
</dbReference>
<dbReference type="InterPro" id="IPR005471">
    <property type="entry name" value="Tscrpt_reg_IclR_N"/>
</dbReference>
<dbReference type="PANTHER" id="PTHR30136:SF7">
    <property type="entry name" value="HTH-TYPE TRANSCRIPTIONAL REGULATOR KDGR-RELATED"/>
    <property type="match status" value="1"/>
</dbReference>
<dbReference type="Gene3D" id="1.10.10.10">
    <property type="entry name" value="Winged helix-like DNA-binding domain superfamily/Winged helix DNA-binding domain"/>
    <property type="match status" value="1"/>
</dbReference>
<dbReference type="Proteomes" id="UP000196573">
    <property type="component" value="Unassembled WGS sequence"/>
</dbReference>
<dbReference type="AlphaFoldDB" id="A0A1X7AGA1"/>
<dbReference type="OrthoDB" id="9807558at2"/>
<dbReference type="PANTHER" id="PTHR30136">
    <property type="entry name" value="HELIX-TURN-HELIX TRANSCRIPTIONAL REGULATOR, ICLR FAMILY"/>
    <property type="match status" value="1"/>
</dbReference>
<dbReference type="InterPro" id="IPR050707">
    <property type="entry name" value="HTH_MetabolicPath_Reg"/>
</dbReference>
<reference evidence="6 7" key="1">
    <citation type="submission" date="2017-03" db="EMBL/GenBank/DDBJ databases">
        <authorList>
            <person name="Afonso C.L."/>
            <person name="Miller P.J."/>
            <person name="Scott M.A."/>
            <person name="Spackman E."/>
            <person name="Goraichik I."/>
            <person name="Dimitrov K.M."/>
            <person name="Suarez D.L."/>
            <person name="Swayne D.E."/>
        </authorList>
    </citation>
    <scope>NUCLEOTIDE SEQUENCE [LARGE SCALE GENOMIC DNA]</scope>
    <source>
        <strain evidence="6">SB41UT1</strain>
    </source>
</reference>
<keyword evidence="7" id="KW-1185">Reference proteome</keyword>
<dbReference type="PROSITE" id="PS51077">
    <property type="entry name" value="HTH_ICLR"/>
    <property type="match status" value="1"/>
</dbReference>
<evidence type="ECO:0000256" key="2">
    <source>
        <dbReference type="ARBA" id="ARBA00023125"/>
    </source>
</evidence>
<dbReference type="GO" id="GO:0045892">
    <property type="term" value="P:negative regulation of DNA-templated transcription"/>
    <property type="evidence" value="ECO:0007669"/>
    <property type="project" value="TreeGrafter"/>
</dbReference>
<dbReference type="SMART" id="SM00346">
    <property type="entry name" value="HTH_ICLR"/>
    <property type="match status" value="1"/>
</dbReference>
<evidence type="ECO:0000313" key="6">
    <source>
        <dbReference type="EMBL" id="SMA39567.1"/>
    </source>
</evidence>
<name>A0A1X7AGA1_9GAMM</name>
<evidence type="ECO:0000256" key="1">
    <source>
        <dbReference type="ARBA" id="ARBA00023015"/>
    </source>
</evidence>
<evidence type="ECO:0000259" key="5">
    <source>
        <dbReference type="PROSITE" id="PS51078"/>
    </source>
</evidence>
<protein>
    <submittedName>
        <fullName evidence="6">Transcriptional regulator KdgR</fullName>
    </submittedName>
</protein>